<evidence type="ECO:0000256" key="2">
    <source>
        <dbReference type="SAM" id="SignalP"/>
    </source>
</evidence>
<dbReference type="GeneID" id="109126660"/>
<dbReference type="Proteomes" id="UP000694864">
    <property type="component" value="Chromosome 9"/>
</dbReference>
<feature type="region of interest" description="Disordered" evidence="1">
    <location>
        <begin position="70"/>
        <end position="92"/>
    </location>
</feature>
<proteinExistence type="predicted"/>
<evidence type="ECO:0000313" key="3">
    <source>
        <dbReference type="Proteomes" id="UP000694864"/>
    </source>
</evidence>
<keyword evidence="3" id="KW-1185">Reference proteome</keyword>
<reference evidence="4" key="2">
    <citation type="submission" date="2025-08" db="UniProtKB">
        <authorList>
            <consortium name="RefSeq"/>
        </authorList>
    </citation>
    <scope>IDENTIFICATION</scope>
    <source>
        <tissue evidence="4">Leaf</tissue>
    </source>
</reference>
<feature type="chain" id="PRO_5045862823" evidence="2">
    <location>
        <begin position="26"/>
        <end position="92"/>
    </location>
</feature>
<gene>
    <name evidence="4" type="primary">LOC109126660</name>
</gene>
<dbReference type="RefSeq" id="XP_019086008.1">
    <property type="nucleotide sequence ID" value="XM_019230463.1"/>
</dbReference>
<feature type="signal peptide" evidence="2">
    <location>
        <begin position="1"/>
        <end position="25"/>
    </location>
</feature>
<evidence type="ECO:0000256" key="1">
    <source>
        <dbReference type="SAM" id="MobiDB-lite"/>
    </source>
</evidence>
<keyword evidence="2" id="KW-0732">Signal</keyword>
<organism evidence="3 4">
    <name type="scientific">Camelina sativa</name>
    <name type="common">False flax</name>
    <name type="synonym">Myagrum sativum</name>
    <dbReference type="NCBI Taxonomy" id="90675"/>
    <lineage>
        <taxon>Eukaryota</taxon>
        <taxon>Viridiplantae</taxon>
        <taxon>Streptophyta</taxon>
        <taxon>Embryophyta</taxon>
        <taxon>Tracheophyta</taxon>
        <taxon>Spermatophyta</taxon>
        <taxon>Magnoliopsida</taxon>
        <taxon>eudicotyledons</taxon>
        <taxon>Gunneridae</taxon>
        <taxon>Pentapetalae</taxon>
        <taxon>rosids</taxon>
        <taxon>malvids</taxon>
        <taxon>Brassicales</taxon>
        <taxon>Brassicaceae</taxon>
        <taxon>Camelineae</taxon>
        <taxon>Camelina</taxon>
    </lineage>
</organism>
<sequence length="92" mass="10455">MKNISFKSMLLVSLLVIVFFGQNFAYVDKCDTDETCMRNCLCDNAYCDKKRHICVYNLYGMDSVDISSSKQHGIQDHKGFGNGAPPPRRLKL</sequence>
<reference evidence="3" key="1">
    <citation type="journal article" date="2014" name="Nat. Commun.">
        <title>The emerging biofuel crop Camelina sativa retains a highly undifferentiated hexaploid genome structure.</title>
        <authorList>
            <person name="Kagale S."/>
            <person name="Koh C."/>
            <person name="Nixon J."/>
            <person name="Bollina V."/>
            <person name="Clarke W.E."/>
            <person name="Tuteja R."/>
            <person name="Spillane C."/>
            <person name="Robinson S.J."/>
            <person name="Links M.G."/>
            <person name="Clarke C."/>
            <person name="Higgins E.E."/>
            <person name="Huebert T."/>
            <person name="Sharpe A.G."/>
            <person name="Parkin I.A."/>
        </authorList>
    </citation>
    <scope>NUCLEOTIDE SEQUENCE [LARGE SCALE GENOMIC DNA]</scope>
    <source>
        <strain evidence="3">cv. DH55</strain>
    </source>
</reference>
<name>A0ABM1QGX0_CAMSA</name>
<protein>
    <submittedName>
        <fullName evidence="4">Defensin-like protein 256</fullName>
    </submittedName>
</protein>
<evidence type="ECO:0000313" key="4">
    <source>
        <dbReference type="RefSeq" id="XP_019086008.1"/>
    </source>
</evidence>
<accession>A0ABM1QGX0</accession>